<evidence type="ECO:0000256" key="1">
    <source>
        <dbReference type="SAM" id="MobiDB-lite"/>
    </source>
</evidence>
<feature type="region of interest" description="Disordered" evidence="1">
    <location>
        <begin position="220"/>
        <end position="309"/>
    </location>
</feature>
<accession>A0A6N1NSY8</accession>
<sequence>MTSSGTFTNTYKNYCLYREFIDSQTLLIIVYCEKNNKFYQKTLIDKEWETISSNFTIGELEEIFKVCVNNDNDPGYILDIVENNKQLLLQFTCKERIKTYSWNIQLTEKTASDIEKIESIFNVLKSFLCDNEKTNTNSNSECDFVLTDLVNGKYQKDDIINFLANLEKTIKELFFSQKKELLLVPYIAKLNESEINKTVSEKIKYRFANDKKVCPSVLKLDSDETHDDDSESDNEINNGESIDDDDNILSEDKFTKPLTKKIQPQQKVMPKKKSVFNSKDSESESSTASDEVYSDDSDSEQENESTEYDTFIKNRIKELKKEKSGLYQTQYVQMAVNEWNIKNSKNKFPKRY</sequence>
<reference evidence="2" key="2">
    <citation type="journal article" date="2018" name="Nat. Commun.">
        <title>Tailed giant Tupanvirus possesses the most complete translational apparatus of the known virosphere.</title>
        <authorList>
            <person name="Abrahao J."/>
            <person name="Silva L."/>
            <person name="Silva L.S."/>
            <person name="Khalil J.Y.B."/>
            <person name="Rodrigues R."/>
            <person name="Arantes T."/>
            <person name="Assis F."/>
            <person name="Boratto P."/>
            <person name="Andrade M."/>
            <person name="Kroon E.G."/>
            <person name="Ribeiro B."/>
            <person name="Bergier I."/>
            <person name="Seligmann H."/>
            <person name="Ghigo E."/>
            <person name="Colson P."/>
            <person name="Levasseur A."/>
            <person name="Kroemer G."/>
            <person name="Raoult D."/>
            <person name="La Scola B."/>
        </authorList>
    </citation>
    <scope>NUCLEOTIDE SEQUENCE [LARGE SCALE GENOMIC DNA]</scope>
    <source>
        <strain evidence="2">Soda lake</strain>
    </source>
</reference>
<dbReference type="GeneID" id="80518977"/>
<proteinExistence type="predicted"/>
<feature type="compositionally biased region" description="Acidic residues" evidence="1">
    <location>
        <begin position="292"/>
        <end position="307"/>
    </location>
</feature>
<name>A0A6N1NSY8_9VIRU</name>
<organism evidence="2">
    <name type="scientific">Tupanvirus soda lake</name>
    <dbReference type="NCBI Taxonomy" id="2126985"/>
    <lineage>
        <taxon>Viruses</taxon>
        <taxon>Varidnaviria</taxon>
        <taxon>Bamfordvirae</taxon>
        <taxon>Nucleocytoviricota</taxon>
        <taxon>Megaviricetes</taxon>
        <taxon>Imitervirales</taxon>
        <taxon>Mimiviridae</taxon>
        <taxon>Megamimivirinae</taxon>
        <taxon>Tupanvirus</taxon>
        <taxon>Tupanvirus salinum</taxon>
    </lineage>
</organism>
<protein>
    <submittedName>
        <fullName evidence="2">Putative orfan</fullName>
    </submittedName>
</protein>
<evidence type="ECO:0000313" key="2">
    <source>
        <dbReference type="EMBL" id="QKU35547.1"/>
    </source>
</evidence>
<dbReference type="RefSeq" id="YP_010782213.1">
    <property type="nucleotide sequence ID" value="NC_075039.1"/>
</dbReference>
<dbReference type="EMBL" id="KY523104">
    <property type="protein sequence ID" value="QKU35547.1"/>
    <property type="molecule type" value="Genomic_DNA"/>
</dbReference>
<dbReference type="KEGG" id="vg:80518977"/>
<reference evidence="2" key="1">
    <citation type="submission" date="2017-01" db="EMBL/GenBank/DDBJ databases">
        <authorList>
            <person name="Assis F.L."/>
            <person name="Abrahao J.S."/>
            <person name="Silva L."/>
            <person name="Khalil J.B."/>
            <person name="Rodrigues R."/>
            <person name="Silva L.S."/>
            <person name="Arantes T."/>
            <person name="Boratto P."/>
            <person name="Andrade M."/>
            <person name="Kroon E.G."/>
            <person name="Ribeiro B."/>
            <person name="Bergier I."/>
            <person name="Seligmann H."/>
            <person name="Ghigo E."/>
            <person name="Colson P."/>
            <person name="Levasseur A."/>
            <person name="Raoult D."/>
            <person name="Scola B.L."/>
        </authorList>
    </citation>
    <scope>NUCLEOTIDE SEQUENCE</scope>
    <source>
        <strain evidence="2">Soda lake</strain>
    </source>
</reference>
<feature type="compositionally biased region" description="Acidic residues" evidence="1">
    <location>
        <begin position="224"/>
        <end position="234"/>
    </location>
</feature>